<feature type="coiled-coil region" evidence="1">
    <location>
        <begin position="271"/>
        <end position="305"/>
    </location>
</feature>
<protein>
    <submittedName>
        <fullName evidence="2">Uncharacterized protein</fullName>
    </submittedName>
</protein>
<gene>
    <name evidence="2" type="ORF">POCTA_138.1.T0180061</name>
</gene>
<sequence length="445" mass="52237">MTSIYPGIIKNDKYQQFMSKLDNLKNLQIQQLKEVNPEHGDQAAAVKFTSNRLNALEKFVRDSLHQDKEYFAGEKSTLQNIIETLTTENNRLLQHLQVNREQKQQIEADLKISQEEIVRLQAIVPQHDEKQLQNEIQETKKTIVRLNKMRQDEANGLNINDLKQLNIKNKDKESPVNELWIWSLVVIYKEPASSYYWNNFKGQVFENAEGAQDFKDRLGRVKAVDMKKDEFERTQNLLKQREQILAAEILTPAIKTQIASFFKIVDLMIEVERHSKLIHNNEKLLQQLANEKQQIQSETNKNQDKAQILRDRITFLDTIHKGYQFMYDAMVKKIHSYQQAQILNDKFTEQIEQSFSNLDFSKSYDQQYVPQIVQTIQHENIENQDKQQIKVQQVVVEEQQQQNQQKVNVIEVKQTPQEEQIDLQQQPPTEIVQTKTGGCEACNIF</sequence>
<evidence type="ECO:0000256" key="1">
    <source>
        <dbReference type="SAM" id="Coils"/>
    </source>
</evidence>
<dbReference type="EMBL" id="CAJJDP010000018">
    <property type="protein sequence ID" value="CAD8145965.1"/>
    <property type="molecule type" value="Genomic_DNA"/>
</dbReference>
<dbReference type="OMA" id="MIEVERH"/>
<keyword evidence="3" id="KW-1185">Reference proteome</keyword>
<organism evidence="2 3">
    <name type="scientific">Paramecium octaurelia</name>
    <dbReference type="NCBI Taxonomy" id="43137"/>
    <lineage>
        <taxon>Eukaryota</taxon>
        <taxon>Sar</taxon>
        <taxon>Alveolata</taxon>
        <taxon>Ciliophora</taxon>
        <taxon>Intramacronucleata</taxon>
        <taxon>Oligohymenophorea</taxon>
        <taxon>Peniculida</taxon>
        <taxon>Parameciidae</taxon>
        <taxon>Paramecium</taxon>
    </lineage>
</organism>
<dbReference type="OrthoDB" id="300692at2759"/>
<evidence type="ECO:0000313" key="3">
    <source>
        <dbReference type="Proteomes" id="UP000683925"/>
    </source>
</evidence>
<reference evidence="2" key="1">
    <citation type="submission" date="2021-01" db="EMBL/GenBank/DDBJ databases">
        <authorList>
            <consortium name="Genoscope - CEA"/>
            <person name="William W."/>
        </authorList>
    </citation>
    <scope>NUCLEOTIDE SEQUENCE</scope>
</reference>
<evidence type="ECO:0000313" key="2">
    <source>
        <dbReference type="EMBL" id="CAD8145965.1"/>
    </source>
</evidence>
<dbReference type="Proteomes" id="UP000683925">
    <property type="component" value="Unassembled WGS sequence"/>
</dbReference>
<keyword evidence="1" id="KW-0175">Coiled coil</keyword>
<name>A0A8S1SY43_PAROT</name>
<accession>A0A8S1SY43</accession>
<proteinExistence type="predicted"/>
<feature type="coiled-coil region" evidence="1">
    <location>
        <begin position="96"/>
        <end position="149"/>
    </location>
</feature>
<dbReference type="AlphaFoldDB" id="A0A8S1SY43"/>
<comment type="caution">
    <text evidence="2">The sequence shown here is derived from an EMBL/GenBank/DDBJ whole genome shotgun (WGS) entry which is preliminary data.</text>
</comment>